<evidence type="ECO:0000313" key="12">
    <source>
        <dbReference type="EMBL" id="MEQ1403356.1"/>
    </source>
</evidence>
<keyword evidence="13" id="KW-1185">Reference proteome</keyword>
<evidence type="ECO:0000256" key="2">
    <source>
        <dbReference type="ARBA" id="ARBA00007783"/>
    </source>
</evidence>
<dbReference type="InterPro" id="IPR013525">
    <property type="entry name" value="ABC2_TM"/>
</dbReference>
<keyword evidence="4" id="KW-1003">Cell membrane</keyword>
<feature type="transmembrane region" description="Helical" evidence="10">
    <location>
        <begin position="30"/>
        <end position="49"/>
    </location>
</feature>
<organism evidence="12 13">
    <name type="scientific">Neorhizobium phenanthreniclasticum</name>
    <dbReference type="NCBI Taxonomy" id="3157917"/>
    <lineage>
        <taxon>Bacteria</taxon>
        <taxon>Pseudomonadati</taxon>
        <taxon>Pseudomonadota</taxon>
        <taxon>Alphaproteobacteria</taxon>
        <taxon>Hyphomicrobiales</taxon>
        <taxon>Rhizobiaceae</taxon>
        <taxon>Rhizobium/Agrobacterium group</taxon>
        <taxon>Neorhizobium</taxon>
    </lineage>
</organism>
<dbReference type="PANTHER" id="PTHR30413">
    <property type="entry name" value="INNER MEMBRANE TRANSPORT PERMEASE"/>
    <property type="match status" value="1"/>
</dbReference>
<dbReference type="PRINTS" id="PR00164">
    <property type="entry name" value="ABC2TRNSPORT"/>
</dbReference>
<evidence type="ECO:0000256" key="10">
    <source>
        <dbReference type="SAM" id="Phobius"/>
    </source>
</evidence>
<evidence type="ECO:0000256" key="6">
    <source>
        <dbReference type="ARBA" id="ARBA00022692"/>
    </source>
</evidence>
<feature type="transmembrane region" description="Helical" evidence="10">
    <location>
        <begin position="229"/>
        <end position="247"/>
    </location>
</feature>
<evidence type="ECO:0000256" key="9">
    <source>
        <dbReference type="ARBA" id="ARBA00023136"/>
    </source>
</evidence>
<dbReference type="Pfam" id="PF01061">
    <property type="entry name" value="ABC2_membrane"/>
    <property type="match status" value="1"/>
</dbReference>
<feature type="transmembrane region" description="Helical" evidence="10">
    <location>
        <begin position="140"/>
        <end position="158"/>
    </location>
</feature>
<dbReference type="RefSeq" id="WP_037157967.1">
    <property type="nucleotide sequence ID" value="NZ_JBEAAL010000001.1"/>
</dbReference>
<keyword evidence="9 10" id="KW-0472">Membrane</keyword>
<name>A0ABV0LVS8_9HYPH</name>
<dbReference type="InterPro" id="IPR000412">
    <property type="entry name" value="ABC_2_transport"/>
</dbReference>
<evidence type="ECO:0000256" key="1">
    <source>
        <dbReference type="ARBA" id="ARBA00004651"/>
    </source>
</evidence>
<comment type="subcellular location">
    <subcellularLocation>
        <location evidence="1">Cell membrane</location>
        <topology evidence="1">Multi-pass membrane protein</topology>
    </subcellularLocation>
</comment>
<evidence type="ECO:0000256" key="4">
    <source>
        <dbReference type="ARBA" id="ARBA00022475"/>
    </source>
</evidence>
<evidence type="ECO:0000313" key="13">
    <source>
        <dbReference type="Proteomes" id="UP001496627"/>
    </source>
</evidence>
<dbReference type="Proteomes" id="UP001496627">
    <property type="component" value="Unassembled WGS sequence"/>
</dbReference>
<proteinExistence type="inferred from homology"/>
<protein>
    <submittedName>
        <fullName evidence="12">ABC transporter permease</fullName>
    </submittedName>
</protein>
<sequence>MYYLTTHIRVVAALVVRETSTRFGSKPGGYIWAFLDPASHIAFLSLIFMAIAHTPALGASFPLFFATGYIAYQFYQAMAGYLNSAVNGNRALLSYPNVAPIDTVLARYILQLGTTAVVAFCVFTAIGLSLKTPLTIEWPYIIEAAFAASLLALGNALANNVLFPKYPLYEKFFEIVTRPLFLVSGVFYLPDSLPHPAQEVILLNPLAHVVMLFRKGFYPEYRAIGYDAGYLYGIAFSLLFGGLLIFTSSGKVLRGR</sequence>
<reference evidence="12 13" key="1">
    <citation type="submission" date="2024-05" db="EMBL/GenBank/DDBJ databases">
        <title>Neorhizobium sp. Rsf11, a plant growth promoting and heavy metal resistant PAH-degrader.</title>
        <authorList>
            <person name="Golubev S.N."/>
            <person name="Muratova A.Y."/>
            <person name="Markelova M.I."/>
        </authorList>
    </citation>
    <scope>NUCLEOTIDE SEQUENCE [LARGE SCALE GENOMIC DNA]</scope>
    <source>
        <strain evidence="12 13">Rsf11</strain>
    </source>
</reference>
<evidence type="ECO:0000256" key="5">
    <source>
        <dbReference type="ARBA" id="ARBA00022597"/>
    </source>
</evidence>
<evidence type="ECO:0000256" key="3">
    <source>
        <dbReference type="ARBA" id="ARBA00022448"/>
    </source>
</evidence>
<keyword evidence="6 10" id="KW-0812">Transmembrane</keyword>
<keyword evidence="3" id="KW-0813">Transport</keyword>
<feature type="domain" description="ABC-2 type transporter transmembrane" evidence="11">
    <location>
        <begin position="11"/>
        <end position="218"/>
    </location>
</feature>
<gene>
    <name evidence="12" type="ORF">ABK249_00295</name>
</gene>
<evidence type="ECO:0000259" key="11">
    <source>
        <dbReference type="Pfam" id="PF01061"/>
    </source>
</evidence>
<comment type="similarity">
    <text evidence="2">Belongs to the ABC-2 integral membrane protein family.</text>
</comment>
<evidence type="ECO:0000256" key="8">
    <source>
        <dbReference type="ARBA" id="ARBA00023047"/>
    </source>
</evidence>
<evidence type="ECO:0000256" key="7">
    <source>
        <dbReference type="ARBA" id="ARBA00022989"/>
    </source>
</evidence>
<dbReference type="EMBL" id="JBEAAL010000001">
    <property type="protein sequence ID" value="MEQ1403356.1"/>
    <property type="molecule type" value="Genomic_DNA"/>
</dbReference>
<feature type="transmembrane region" description="Helical" evidence="10">
    <location>
        <begin position="108"/>
        <end position="128"/>
    </location>
</feature>
<feature type="transmembrane region" description="Helical" evidence="10">
    <location>
        <begin position="56"/>
        <end position="75"/>
    </location>
</feature>
<keyword evidence="7 10" id="KW-1133">Transmembrane helix</keyword>
<accession>A0ABV0LVS8</accession>
<dbReference type="PANTHER" id="PTHR30413:SF10">
    <property type="entry name" value="CAPSULE POLYSACCHARIDE EXPORT INNER-MEMBRANE PROTEIN CTRC"/>
    <property type="match status" value="1"/>
</dbReference>
<keyword evidence="5" id="KW-0762">Sugar transport</keyword>
<comment type="caution">
    <text evidence="12">The sequence shown here is derived from an EMBL/GenBank/DDBJ whole genome shotgun (WGS) entry which is preliminary data.</text>
</comment>
<keyword evidence="8" id="KW-0625">Polysaccharide transport</keyword>